<evidence type="ECO:0000313" key="3">
    <source>
        <dbReference type="Proteomes" id="UP000284706"/>
    </source>
</evidence>
<feature type="transmembrane region" description="Helical" evidence="1">
    <location>
        <begin position="387"/>
        <end position="405"/>
    </location>
</feature>
<sequence length="437" mass="47900">MPPVPAIDITLKTLTERAVTKPAATGAWQGGLTPTGVDLIAMIVSDSGLASTQPQWWNSSIKGCVFIGLQPRGGWQVMQRAVQWGNDSIASVFGVTCSKPARYAYFACTIRNRLEMWDSGAWASPTEGKAKPKGWNEVGQSHVRRPTKLIDGSRGGQAFICDLLLPQKDAPYTIEDQAGMQFRSILLVAAGLMNEDGLERLEEVMREDFQLSPKLGVVFRPLLIALIVINVLVVFLSIATVYSIFKENIFGVLVPFVVQVASLLLWAVGATGLLMLGGNPRVRIKPISNKDMPPYILDRLSKLEDTKNKEDDTVDIHFGSIHGSRYTPDHGHCTLPFPIVDKLCRWDVVPVRPRSWLVGIGWWSFCLLGSIALQIMGAQVATVWSEIFSVVVLLMTALARGYGVAGPEEWLIPRWKTRATAGYGAALLGKTEARTDG</sequence>
<dbReference type="OrthoDB" id="2898697at2759"/>
<proteinExistence type="predicted"/>
<dbReference type="EMBL" id="NHYE01005557">
    <property type="protein sequence ID" value="PPQ69952.1"/>
    <property type="molecule type" value="Genomic_DNA"/>
</dbReference>
<accession>A0A409VUM2</accession>
<evidence type="ECO:0000256" key="1">
    <source>
        <dbReference type="SAM" id="Phobius"/>
    </source>
</evidence>
<dbReference type="AlphaFoldDB" id="A0A409VUM2"/>
<dbReference type="InParanoid" id="A0A409VUM2"/>
<name>A0A409VUM2_9AGAR</name>
<feature type="transmembrane region" description="Helical" evidence="1">
    <location>
        <begin position="222"/>
        <end position="245"/>
    </location>
</feature>
<keyword evidence="1" id="KW-0812">Transmembrane</keyword>
<keyword evidence="1" id="KW-0472">Membrane</keyword>
<keyword evidence="1" id="KW-1133">Transmembrane helix</keyword>
<evidence type="ECO:0000313" key="2">
    <source>
        <dbReference type="EMBL" id="PPQ69952.1"/>
    </source>
</evidence>
<dbReference type="Proteomes" id="UP000284706">
    <property type="component" value="Unassembled WGS sequence"/>
</dbReference>
<keyword evidence="3" id="KW-1185">Reference proteome</keyword>
<feature type="transmembrane region" description="Helical" evidence="1">
    <location>
        <begin position="251"/>
        <end position="276"/>
    </location>
</feature>
<organism evidence="2 3">
    <name type="scientific">Gymnopilus dilepis</name>
    <dbReference type="NCBI Taxonomy" id="231916"/>
    <lineage>
        <taxon>Eukaryota</taxon>
        <taxon>Fungi</taxon>
        <taxon>Dikarya</taxon>
        <taxon>Basidiomycota</taxon>
        <taxon>Agaricomycotina</taxon>
        <taxon>Agaricomycetes</taxon>
        <taxon>Agaricomycetidae</taxon>
        <taxon>Agaricales</taxon>
        <taxon>Agaricineae</taxon>
        <taxon>Hymenogastraceae</taxon>
        <taxon>Gymnopilus</taxon>
    </lineage>
</organism>
<feature type="transmembrane region" description="Helical" evidence="1">
    <location>
        <begin position="355"/>
        <end position="375"/>
    </location>
</feature>
<protein>
    <submittedName>
        <fullName evidence="2">Uncharacterized protein</fullName>
    </submittedName>
</protein>
<gene>
    <name evidence="2" type="ORF">CVT26_013288</name>
</gene>
<reference evidence="2 3" key="1">
    <citation type="journal article" date="2018" name="Evol. Lett.">
        <title>Horizontal gene cluster transfer increased hallucinogenic mushroom diversity.</title>
        <authorList>
            <person name="Reynolds H.T."/>
            <person name="Vijayakumar V."/>
            <person name="Gluck-Thaler E."/>
            <person name="Korotkin H.B."/>
            <person name="Matheny P.B."/>
            <person name="Slot J.C."/>
        </authorList>
    </citation>
    <scope>NUCLEOTIDE SEQUENCE [LARGE SCALE GENOMIC DNA]</scope>
    <source>
        <strain evidence="2 3">SRW20</strain>
    </source>
</reference>
<comment type="caution">
    <text evidence="2">The sequence shown here is derived from an EMBL/GenBank/DDBJ whole genome shotgun (WGS) entry which is preliminary data.</text>
</comment>